<evidence type="ECO:0000256" key="7">
    <source>
        <dbReference type="SAM" id="SignalP"/>
    </source>
</evidence>
<keyword evidence="2" id="KW-0052">Apoplast</keyword>
<gene>
    <name evidence="9" type="ORF">TCM_016042</name>
</gene>
<dbReference type="Proteomes" id="UP000026915">
    <property type="component" value="Chromosome 3"/>
</dbReference>
<dbReference type="InterPro" id="IPR035513">
    <property type="entry name" value="Invertase/methylesterase_inhib"/>
</dbReference>
<dbReference type="OMA" id="CLAVRKF"/>
<evidence type="ECO:0000256" key="6">
    <source>
        <dbReference type="ARBA" id="ARBA00038471"/>
    </source>
</evidence>
<name>A0A061GBK8_THECC</name>
<evidence type="ECO:0000256" key="2">
    <source>
        <dbReference type="ARBA" id="ARBA00022523"/>
    </source>
</evidence>
<keyword evidence="3" id="KW-0964">Secreted</keyword>
<dbReference type="STRING" id="3641.A0A061GBK8"/>
<dbReference type="PANTHER" id="PTHR31080:SF96">
    <property type="entry name" value="21 KDA PROTEIN-LIKE"/>
    <property type="match status" value="1"/>
</dbReference>
<dbReference type="GO" id="GO:0009505">
    <property type="term" value="C:plant-type cell wall"/>
    <property type="evidence" value="ECO:0000318"/>
    <property type="project" value="GO_Central"/>
</dbReference>
<evidence type="ECO:0000256" key="3">
    <source>
        <dbReference type="ARBA" id="ARBA00022525"/>
    </source>
</evidence>
<evidence type="ECO:0000256" key="5">
    <source>
        <dbReference type="ARBA" id="ARBA00023157"/>
    </source>
</evidence>
<dbReference type="Gene3D" id="1.20.140.40">
    <property type="entry name" value="Invertase/pectin methylesterase inhibitor family protein"/>
    <property type="match status" value="1"/>
</dbReference>
<keyword evidence="4 7" id="KW-0732">Signal</keyword>
<dbReference type="GO" id="GO:0048046">
    <property type="term" value="C:apoplast"/>
    <property type="evidence" value="ECO:0007669"/>
    <property type="project" value="UniProtKB-SubCell"/>
</dbReference>
<evidence type="ECO:0000313" key="10">
    <source>
        <dbReference type="Proteomes" id="UP000026915"/>
    </source>
</evidence>
<dbReference type="NCBIfam" id="TIGR01614">
    <property type="entry name" value="PME_inhib"/>
    <property type="match status" value="1"/>
</dbReference>
<dbReference type="eggNOG" id="ENOG502QXIN">
    <property type="taxonomic scope" value="Eukaryota"/>
</dbReference>
<dbReference type="PANTHER" id="PTHR31080">
    <property type="entry name" value="PECTINESTERASE INHIBITOR-LIKE"/>
    <property type="match status" value="1"/>
</dbReference>
<dbReference type="InterPro" id="IPR006501">
    <property type="entry name" value="Pectinesterase_inhib_dom"/>
</dbReference>
<proteinExistence type="inferred from homology"/>
<evidence type="ECO:0000259" key="8">
    <source>
        <dbReference type="SMART" id="SM00856"/>
    </source>
</evidence>
<comment type="subcellular location">
    <subcellularLocation>
        <location evidence="1">Secreted</location>
        <location evidence="1">Extracellular space</location>
        <location evidence="1">Apoplast</location>
    </subcellularLocation>
</comment>
<sequence length="200" mass="21735">MASSYFSIAAILILILFTTHLNFCIAARKILSSETDTEFIKTSCGATSYPDLCFTTFSSYASEIQASPKILASKSLSLTLNTTLSASKFLTELSKSQDLEPQEAAALQDCVEEISDSVDELKRSIGEIDEIEGKSFAFRMSDIETWVSAALTDEDTCTDGFSENATDGDVKATVRSQIEKVAHMTSIALAFVNRYAGTKN</sequence>
<evidence type="ECO:0000313" key="9">
    <source>
        <dbReference type="EMBL" id="EOY24439.1"/>
    </source>
</evidence>
<dbReference type="GO" id="GO:0004857">
    <property type="term" value="F:enzyme inhibitor activity"/>
    <property type="evidence" value="ECO:0000318"/>
    <property type="project" value="GO_Central"/>
</dbReference>
<dbReference type="Pfam" id="PF04043">
    <property type="entry name" value="PMEI"/>
    <property type="match status" value="1"/>
</dbReference>
<keyword evidence="5" id="KW-1015">Disulfide bond</keyword>
<feature type="signal peptide" evidence="7">
    <location>
        <begin position="1"/>
        <end position="26"/>
    </location>
</feature>
<keyword evidence="10" id="KW-1185">Reference proteome</keyword>
<evidence type="ECO:0000256" key="4">
    <source>
        <dbReference type="ARBA" id="ARBA00022729"/>
    </source>
</evidence>
<dbReference type="HOGENOM" id="CLU_033761_0_2_1"/>
<dbReference type="CDD" id="cd15798">
    <property type="entry name" value="PMEI-like_3"/>
    <property type="match status" value="1"/>
</dbReference>
<evidence type="ECO:0000256" key="1">
    <source>
        <dbReference type="ARBA" id="ARBA00004271"/>
    </source>
</evidence>
<dbReference type="GO" id="GO:0009827">
    <property type="term" value="P:plant-type cell wall modification"/>
    <property type="evidence" value="ECO:0000318"/>
    <property type="project" value="GO_Central"/>
</dbReference>
<dbReference type="SMART" id="SM00856">
    <property type="entry name" value="PMEI"/>
    <property type="match status" value="1"/>
</dbReference>
<dbReference type="SUPFAM" id="SSF101148">
    <property type="entry name" value="Plant invertase/pectin methylesterase inhibitor"/>
    <property type="match status" value="1"/>
</dbReference>
<dbReference type="Gramene" id="EOY24439">
    <property type="protein sequence ID" value="EOY24439"/>
    <property type="gene ID" value="TCM_016042"/>
</dbReference>
<organism evidence="9 10">
    <name type="scientific">Theobroma cacao</name>
    <name type="common">Cacao</name>
    <name type="synonym">Cocoa</name>
    <dbReference type="NCBI Taxonomy" id="3641"/>
    <lineage>
        <taxon>Eukaryota</taxon>
        <taxon>Viridiplantae</taxon>
        <taxon>Streptophyta</taxon>
        <taxon>Embryophyta</taxon>
        <taxon>Tracheophyta</taxon>
        <taxon>Spermatophyta</taxon>
        <taxon>Magnoliopsida</taxon>
        <taxon>eudicotyledons</taxon>
        <taxon>Gunneridae</taxon>
        <taxon>Pentapetalae</taxon>
        <taxon>rosids</taxon>
        <taxon>malvids</taxon>
        <taxon>Malvales</taxon>
        <taxon>Malvaceae</taxon>
        <taxon>Byttnerioideae</taxon>
        <taxon>Theobroma</taxon>
    </lineage>
</organism>
<feature type="domain" description="Pectinesterase inhibitor" evidence="8">
    <location>
        <begin position="35"/>
        <end position="191"/>
    </location>
</feature>
<comment type="similarity">
    <text evidence="6">Belongs to the PMEI family.</text>
</comment>
<dbReference type="InterPro" id="IPR051955">
    <property type="entry name" value="PME_Inhibitor"/>
</dbReference>
<dbReference type="InParanoid" id="A0A061GBK8"/>
<dbReference type="EMBL" id="CM001881">
    <property type="protein sequence ID" value="EOY24439.1"/>
    <property type="molecule type" value="Genomic_DNA"/>
</dbReference>
<protein>
    <submittedName>
        <fullName evidence="9">Plant invertase/pectin methylesterase inhibitor superfamily protein, putative</fullName>
    </submittedName>
</protein>
<feature type="chain" id="PRO_5001602693" evidence="7">
    <location>
        <begin position="27"/>
        <end position="200"/>
    </location>
</feature>
<accession>A0A061GBK8</accession>
<dbReference type="FunFam" id="1.20.140.40:FF:000006">
    <property type="entry name" value="Pectinesterase inhibitor 3"/>
    <property type="match status" value="1"/>
</dbReference>
<dbReference type="AlphaFoldDB" id="A0A061GBK8"/>
<reference evidence="9 10" key="1">
    <citation type="journal article" date="2013" name="Genome Biol.">
        <title>The genome sequence of the most widely cultivated cacao type and its use to identify candidate genes regulating pod color.</title>
        <authorList>
            <person name="Motamayor J.C."/>
            <person name="Mockaitis K."/>
            <person name="Schmutz J."/>
            <person name="Haiminen N."/>
            <person name="Iii D.L."/>
            <person name="Cornejo O."/>
            <person name="Findley S.D."/>
            <person name="Zheng P."/>
            <person name="Utro F."/>
            <person name="Royaert S."/>
            <person name="Saski C."/>
            <person name="Jenkins J."/>
            <person name="Podicheti R."/>
            <person name="Zhao M."/>
            <person name="Scheffler B.E."/>
            <person name="Stack J.C."/>
            <person name="Feltus F.A."/>
            <person name="Mustiga G.M."/>
            <person name="Amores F."/>
            <person name="Phillips W."/>
            <person name="Marelli J.P."/>
            <person name="May G.D."/>
            <person name="Shapiro H."/>
            <person name="Ma J."/>
            <person name="Bustamante C.D."/>
            <person name="Schnell R.J."/>
            <person name="Main D."/>
            <person name="Gilbert D."/>
            <person name="Parida L."/>
            <person name="Kuhn D.N."/>
        </authorList>
    </citation>
    <scope>NUCLEOTIDE SEQUENCE [LARGE SCALE GENOMIC DNA]</scope>
    <source>
        <strain evidence="10">cv. Matina 1-6</strain>
    </source>
</reference>